<dbReference type="AlphaFoldDB" id="A0AAE5AHC7"/>
<sequence length="247" mass="28280">MKKYDLRGLEGKILVASPHLEDPFFEKTLVYVCAYDSSGIVIGVILNHAIGTVSPLDILNRKQISLHNDNDLIDEYPLLLGGPSNNDKIVGLDFSNLNRKVKKIENHSSNEQKNEISFFENNAGFDDKSIFYDAKIDSNIYTYRSFYYNKSIIADFYFDGKELATEIVTKMQKKEKNKIKQKIVFAKGIAAWEGDQLMMEIYNNDWLIIAPDLKIISNYSQNSWDIVMNQKLNVKNSLYFVNYAGSA</sequence>
<organism evidence="2 3">
    <name type="scientific">Lyticum sinuosum</name>
    <dbReference type="NCBI Taxonomy" id="1332059"/>
    <lineage>
        <taxon>Bacteria</taxon>
        <taxon>Pseudomonadati</taxon>
        <taxon>Pseudomonadota</taxon>
        <taxon>Alphaproteobacteria</taxon>
        <taxon>Rickettsiales</taxon>
        <taxon>Lyticum</taxon>
    </lineage>
</organism>
<name>A0AAE5AHC7_9RICK</name>
<dbReference type="Pfam" id="PF02622">
    <property type="entry name" value="DUF179"/>
    <property type="match status" value="1"/>
</dbReference>
<accession>A0AAE5AHC7</accession>
<dbReference type="GO" id="GO:0005829">
    <property type="term" value="C:cytosol"/>
    <property type="evidence" value="ECO:0007669"/>
    <property type="project" value="TreeGrafter"/>
</dbReference>
<dbReference type="InterPro" id="IPR003774">
    <property type="entry name" value="AlgH-like"/>
</dbReference>
<evidence type="ECO:0000313" key="2">
    <source>
        <dbReference type="EMBL" id="MDZ5761415.1"/>
    </source>
</evidence>
<reference evidence="2" key="1">
    <citation type="submission" date="2023-02" db="EMBL/GenBank/DDBJ databases">
        <title>Host association and intracellularity evolved multiple times independently in the Rickettsiales.</title>
        <authorList>
            <person name="Castelli M."/>
            <person name="Nardi T."/>
            <person name="Gammuto L."/>
            <person name="Bellinzona G."/>
            <person name="Sabaneyeva E."/>
            <person name="Potekhin A."/>
            <person name="Serra V."/>
            <person name="Petroni G."/>
            <person name="Sassera D."/>
        </authorList>
    </citation>
    <scope>NUCLEOTIDE SEQUENCE</scope>
    <source>
        <strain evidence="2">USBL-36I1</strain>
    </source>
</reference>
<dbReference type="PANTHER" id="PTHR30327">
    <property type="entry name" value="UNCHARACTERIZED PROTEIN YQGE"/>
    <property type="match status" value="1"/>
</dbReference>
<dbReference type="Proteomes" id="UP001289135">
    <property type="component" value="Unassembled WGS sequence"/>
</dbReference>
<dbReference type="RefSeq" id="WP_322498841.1">
    <property type="nucleotide sequence ID" value="NZ_JARGYU010000002.1"/>
</dbReference>
<evidence type="ECO:0000313" key="3">
    <source>
        <dbReference type="Proteomes" id="UP001289135"/>
    </source>
</evidence>
<dbReference type="PANTHER" id="PTHR30327:SF1">
    <property type="entry name" value="UPF0301 PROTEIN YQGE"/>
    <property type="match status" value="1"/>
</dbReference>
<comment type="similarity">
    <text evidence="1">Belongs to the UPF0301 (AlgH) family.</text>
</comment>
<proteinExistence type="inferred from homology"/>
<dbReference type="SUPFAM" id="SSF143456">
    <property type="entry name" value="VC0467-like"/>
    <property type="match status" value="1"/>
</dbReference>
<keyword evidence="3" id="KW-1185">Reference proteome</keyword>
<gene>
    <name evidence="2" type="ORF">Lyticum_00590</name>
</gene>
<dbReference type="EMBL" id="JARGYU010000002">
    <property type="protein sequence ID" value="MDZ5761415.1"/>
    <property type="molecule type" value="Genomic_DNA"/>
</dbReference>
<evidence type="ECO:0000256" key="1">
    <source>
        <dbReference type="ARBA" id="ARBA00009600"/>
    </source>
</evidence>
<dbReference type="Gene3D" id="3.40.1740.10">
    <property type="entry name" value="VC0467-like"/>
    <property type="match status" value="1"/>
</dbReference>
<protein>
    <submittedName>
        <fullName evidence="2">DUF179 super family protein</fullName>
    </submittedName>
</protein>
<comment type="caution">
    <text evidence="2">The sequence shown here is derived from an EMBL/GenBank/DDBJ whole genome shotgun (WGS) entry which is preliminary data.</text>
</comment>